<evidence type="ECO:0000313" key="4">
    <source>
        <dbReference type="Proteomes" id="UP001626628"/>
    </source>
</evidence>
<accession>A0ABZ2QWG3</accession>
<feature type="compositionally biased region" description="Gly residues" evidence="1">
    <location>
        <begin position="303"/>
        <end position="342"/>
    </location>
</feature>
<feature type="compositionally biased region" description="Acidic residues" evidence="1">
    <location>
        <begin position="364"/>
        <end position="374"/>
    </location>
</feature>
<protein>
    <recommendedName>
        <fullName evidence="2">Outer membrane channel protein CpnT-like N-terminal domain-containing protein</fullName>
    </recommendedName>
</protein>
<dbReference type="EMBL" id="CP147982">
    <property type="protein sequence ID" value="WXK79554.1"/>
    <property type="molecule type" value="Genomic_DNA"/>
</dbReference>
<sequence length="384" mass="38660">MLPTEVDWILDLLGFQWPNVDEDKMREAAEAWSHFADACRQAASDGATAANTVRGANSGEAVEGFNNHWNKFAGDAGFLDDAADAAEAIAIVLQVVATIVMVMKIAVIVQLIALAIELAMAQAAAPVTLGASEAGAAAATATTRTIVRKIFDEAKTKIVEAVKEALAKELRKKWKDMLKDLGMDLAKDAAKKLGGNLASQGIKNYFGAQDGFDVKDAAKAAANPLVEKAKDVGKVGTGAYHMAEGVGEMAEGDFAKGGKDFLKGQQETADGAKSVYDIAYKKKGETSAEGDGTDSGSSSDGDSGSGGSSGSSSEGGSGSGGSSGASSDGGSGGSSSSGGGSDGSAAAPAGGTRSRLADGIPDTEAADQDGESDGEAARVRNAFG</sequence>
<dbReference type="Proteomes" id="UP001626628">
    <property type="component" value="Chromosome"/>
</dbReference>
<feature type="region of interest" description="Disordered" evidence="1">
    <location>
        <begin position="285"/>
        <end position="384"/>
    </location>
</feature>
<evidence type="ECO:0000313" key="3">
    <source>
        <dbReference type="EMBL" id="WXK79554.1"/>
    </source>
</evidence>
<evidence type="ECO:0000256" key="1">
    <source>
        <dbReference type="SAM" id="MobiDB-lite"/>
    </source>
</evidence>
<name>A0ABZ2QWG3_9ACTN</name>
<dbReference type="InterPro" id="IPR057746">
    <property type="entry name" value="CpnT-like_N"/>
</dbReference>
<feature type="domain" description="Outer membrane channel protein CpnT-like N-terminal" evidence="2">
    <location>
        <begin position="8"/>
        <end position="144"/>
    </location>
</feature>
<proteinExistence type="predicted"/>
<organism evidence="3 4">
    <name type="scientific">Streptomyces sirii</name>
    <dbReference type="NCBI Taxonomy" id="3127701"/>
    <lineage>
        <taxon>Bacteria</taxon>
        <taxon>Bacillati</taxon>
        <taxon>Actinomycetota</taxon>
        <taxon>Actinomycetes</taxon>
        <taxon>Kitasatosporales</taxon>
        <taxon>Streptomycetaceae</taxon>
        <taxon>Streptomyces</taxon>
    </lineage>
</organism>
<dbReference type="Pfam" id="PF25547">
    <property type="entry name" value="WXG100_2"/>
    <property type="match status" value="1"/>
</dbReference>
<reference evidence="3 4" key="1">
    <citation type="submission" date="2024-03" db="EMBL/GenBank/DDBJ databases">
        <title>The complete genome of Streptomyces sirii sp.nov.</title>
        <authorList>
            <person name="Zakalyukina Y.V."/>
            <person name="Belik A.R."/>
            <person name="Biryukov M.V."/>
            <person name="Baturina O.A."/>
            <person name="Kabilov M.R."/>
        </authorList>
    </citation>
    <scope>NUCLEOTIDE SEQUENCE [LARGE SCALE GENOMIC DNA]</scope>
    <source>
        <strain evidence="3 4">BP-8</strain>
    </source>
</reference>
<evidence type="ECO:0000259" key="2">
    <source>
        <dbReference type="Pfam" id="PF25547"/>
    </source>
</evidence>
<gene>
    <name evidence="3" type="ORF">WAB15_28120</name>
</gene>
<feature type="compositionally biased region" description="Low complexity" evidence="1">
    <location>
        <begin position="287"/>
        <end position="302"/>
    </location>
</feature>
<dbReference type="RefSeq" id="WP_407287938.1">
    <property type="nucleotide sequence ID" value="NZ_CP147982.1"/>
</dbReference>
<keyword evidence="4" id="KW-1185">Reference proteome</keyword>